<dbReference type="FunFam" id="1.20.1250.20:FF:000078">
    <property type="entry name" value="MFS maltose transporter, putative"/>
    <property type="match status" value="1"/>
</dbReference>
<keyword evidence="6 8" id="KW-0472">Membrane</keyword>
<dbReference type="SUPFAM" id="SSF103473">
    <property type="entry name" value="MFS general substrate transporter"/>
    <property type="match status" value="1"/>
</dbReference>
<dbReference type="InterPro" id="IPR036259">
    <property type="entry name" value="MFS_trans_sf"/>
</dbReference>
<dbReference type="VEuPathDB" id="FungiDB:jhhlp_001963"/>
<dbReference type="OrthoDB" id="6612291at2759"/>
<keyword evidence="5 8" id="KW-1133">Transmembrane helix</keyword>
<dbReference type="InterPro" id="IPR003663">
    <property type="entry name" value="Sugar/inositol_transpt"/>
</dbReference>
<keyword evidence="3 7" id="KW-0813">Transport</keyword>
<dbReference type="PROSITE" id="PS00217">
    <property type="entry name" value="SUGAR_TRANSPORT_2"/>
    <property type="match status" value="1"/>
</dbReference>
<evidence type="ECO:0000256" key="3">
    <source>
        <dbReference type="ARBA" id="ARBA00022448"/>
    </source>
</evidence>
<dbReference type="Pfam" id="PF00083">
    <property type="entry name" value="Sugar_tr"/>
    <property type="match status" value="1"/>
</dbReference>
<dbReference type="AlphaFoldDB" id="A0A2N3NCS2"/>
<comment type="subcellular location">
    <subcellularLocation>
        <location evidence="1">Membrane</location>
        <topology evidence="1">Multi-pass membrane protein</topology>
    </subcellularLocation>
</comment>
<feature type="transmembrane region" description="Helical" evidence="8">
    <location>
        <begin position="464"/>
        <end position="482"/>
    </location>
</feature>
<feature type="transmembrane region" description="Helical" evidence="8">
    <location>
        <begin position="151"/>
        <end position="172"/>
    </location>
</feature>
<comment type="caution">
    <text evidence="10">The sequence shown here is derived from an EMBL/GenBank/DDBJ whole genome shotgun (WGS) entry which is preliminary data.</text>
</comment>
<feature type="transmembrane region" description="Helical" evidence="8">
    <location>
        <begin position="219"/>
        <end position="240"/>
    </location>
</feature>
<evidence type="ECO:0000256" key="1">
    <source>
        <dbReference type="ARBA" id="ARBA00004141"/>
    </source>
</evidence>
<evidence type="ECO:0000313" key="10">
    <source>
        <dbReference type="EMBL" id="PKS10213.1"/>
    </source>
</evidence>
<dbReference type="InParanoid" id="A0A2N3NCS2"/>
<feature type="transmembrane region" description="Helical" evidence="8">
    <location>
        <begin position="42"/>
        <end position="59"/>
    </location>
</feature>
<dbReference type="PANTHER" id="PTHR48022:SF22">
    <property type="entry name" value="MAJOR FACILITATOR SUPERFAMILY (MFS) PROFILE DOMAIN-CONTAINING PROTEIN"/>
    <property type="match status" value="1"/>
</dbReference>
<dbReference type="STRING" id="41688.A0A2N3NCS2"/>
<dbReference type="PROSITE" id="PS00216">
    <property type="entry name" value="SUGAR_TRANSPORT_1"/>
    <property type="match status" value="1"/>
</dbReference>
<protein>
    <recommendedName>
        <fullName evidence="9">Major facilitator superfamily (MFS) profile domain-containing protein</fullName>
    </recommendedName>
</protein>
<dbReference type="PROSITE" id="PS50850">
    <property type="entry name" value="MFS"/>
    <property type="match status" value="1"/>
</dbReference>
<evidence type="ECO:0000259" key="9">
    <source>
        <dbReference type="PROSITE" id="PS50850"/>
    </source>
</evidence>
<evidence type="ECO:0000256" key="5">
    <source>
        <dbReference type="ARBA" id="ARBA00022989"/>
    </source>
</evidence>
<dbReference type="InterPro" id="IPR005829">
    <property type="entry name" value="Sugar_transporter_CS"/>
</dbReference>
<name>A0A2N3NCS2_9PEZI</name>
<dbReference type="InterPro" id="IPR020846">
    <property type="entry name" value="MFS_dom"/>
</dbReference>
<evidence type="ECO:0000256" key="7">
    <source>
        <dbReference type="RuleBase" id="RU003346"/>
    </source>
</evidence>
<comment type="similarity">
    <text evidence="2 7">Belongs to the major facilitator superfamily. Sugar transporter (TC 2.A.1.1) family.</text>
</comment>
<feature type="transmembrane region" description="Helical" evidence="8">
    <location>
        <begin position="300"/>
        <end position="320"/>
    </location>
</feature>
<evidence type="ECO:0000256" key="6">
    <source>
        <dbReference type="ARBA" id="ARBA00023136"/>
    </source>
</evidence>
<accession>A0A2N3NCS2</accession>
<keyword evidence="4 8" id="KW-0812">Transmembrane</keyword>
<gene>
    <name evidence="10" type="ORF">jhhlp_001963</name>
</gene>
<dbReference type="GO" id="GO:0005351">
    <property type="term" value="F:carbohydrate:proton symporter activity"/>
    <property type="evidence" value="ECO:0007669"/>
    <property type="project" value="TreeGrafter"/>
</dbReference>
<feature type="transmembrane region" description="Helical" evidence="8">
    <location>
        <begin position="122"/>
        <end position="139"/>
    </location>
</feature>
<feature type="transmembrane region" description="Helical" evidence="8">
    <location>
        <begin position="395"/>
        <end position="418"/>
    </location>
</feature>
<organism evidence="10 11">
    <name type="scientific">Lomentospora prolificans</name>
    <dbReference type="NCBI Taxonomy" id="41688"/>
    <lineage>
        <taxon>Eukaryota</taxon>
        <taxon>Fungi</taxon>
        <taxon>Dikarya</taxon>
        <taxon>Ascomycota</taxon>
        <taxon>Pezizomycotina</taxon>
        <taxon>Sordariomycetes</taxon>
        <taxon>Hypocreomycetidae</taxon>
        <taxon>Microascales</taxon>
        <taxon>Microascaceae</taxon>
        <taxon>Lomentospora</taxon>
    </lineage>
</organism>
<reference evidence="10 11" key="1">
    <citation type="journal article" date="2017" name="G3 (Bethesda)">
        <title>First Draft Genome Sequence of the Pathogenic Fungus Lomentospora prolificans (Formerly Scedosporium prolificans).</title>
        <authorList>
            <person name="Luo R."/>
            <person name="Zimin A."/>
            <person name="Workman R."/>
            <person name="Fan Y."/>
            <person name="Pertea G."/>
            <person name="Grossman N."/>
            <person name="Wear M.P."/>
            <person name="Jia B."/>
            <person name="Miller H."/>
            <person name="Casadevall A."/>
            <person name="Timp W."/>
            <person name="Zhang S.X."/>
            <person name="Salzberg S.L."/>
        </authorList>
    </citation>
    <scope>NUCLEOTIDE SEQUENCE [LARGE SCALE GENOMIC DNA]</scope>
    <source>
        <strain evidence="10 11">JHH-5317</strain>
    </source>
</reference>
<dbReference type="Gene3D" id="1.20.1250.20">
    <property type="entry name" value="MFS general substrate transporter like domains"/>
    <property type="match status" value="1"/>
</dbReference>
<keyword evidence="11" id="KW-1185">Reference proteome</keyword>
<dbReference type="EMBL" id="NLAX01000008">
    <property type="protein sequence ID" value="PKS10213.1"/>
    <property type="molecule type" value="Genomic_DNA"/>
</dbReference>
<dbReference type="Proteomes" id="UP000233524">
    <property type="component" value="Unassembled WGS sequence"/>
</dbReference>
<dbReference type="InterPro" id="IPR005828">
    <property type="entry name" value="MFS_sugar_transport-like"/>
</dbReference>
<dbReference type="InterPro" id="IPR050360">
    <property type="entry name" value="MFS_Sugar_Transporters"/>
</dbReference>
<evidence type="ECO:0000256" key="8">
    <source>
        <dbReference type="SAM" id="Phobius"/>
    </source>
</evidence>
<dbReference type="GO" id="GO:0016020">
    <property type="term" value="C:membrane"/>
    <property type="evidence" value="ECO:0007669"/>
    <property type="project" value="UniProtKB-SubCell"/>
</dbReference>
<evidence type="ECO:0000313" key="11">
    <source>
        <dbReference type="Proteomes" id="UP000233524"/>
    </source>
</evidence>
<dbReference type="NCBIfam" id="TIGR00879">
    <property type="entry name" value="SP"/>
    <property type="match status" value="1"/>
</dbReference>
<evidence type="ECO:0000256" key="4">
    <source>
        <dbReference type="ARBA" id="ARBA00022692"/>
    </source>
</evidence>
<feature type="transmembrane region" description="Helical" evidence="8">
    <location>
        <begin position="365"/>
        <end position="389"/>
    </location>
</feature>
<proteinExistence type="inferred from homology"/>
<sequence length="531" mass="59110">MDSEKDPRAAAHVDDVDQQLAHVANQEERESTKWQAIKNNPWSFFWCLFGIWTILLVSFENQAAGIVVGIPQFRKDFGSYYEGNYVLATEWQAAFNGAPGASQFFGALIAGQVADWIGRRNSIAIALLISFGAVTLEFVSTTNEMFFGGKFMNGFATGILQTVAGSYIGEIVPLALRGLMTCLIALSFTLGPFTVALIVNWEGDTGDRWSYRSVFCAQYGFAAIAALLIFFMPESPWWLISRGHEDRALKSLRRLGYTAESGQDLKRVAAIKNTLEEVKRETEGVTYAECFRKSNLRRTIISIAPLVVQQFTGIVFAASYSTYYAQLAGFSTDMSFKLQVIQQVLSMVGNMISWYLIDKTGRRDLTLYGTCILTVVLWVMGGLAVGGTAPMLKGAVAMILIYCFLYNVTIGATAYTCLTETATARLRVKTFSIGVAVNSLFGVFWSFVLPYLFNPDKANLGGKLGFIFGGLCFPCIAFIWWYQPETRLRSYEELDEMFMKKIPARHFKTYKTDAQAMDQAVTGAVMEEKLN</sequence>
<dbReference type="PANTHER" id="PTHR48022">
    <property type="entry name" value="PLASTIDIC GLUCOSE TRANSPORTER 4"/>
    <property type="match status" value="1"/>
</dbReference>
<feature type="domain" description="Major facilitator superfamily (MFS) profile" evidence="9">
    <location>
        <begin position="46"/>
        <end position="487"/>
    </location>
</feature>
<feature type="transmembrane region" description="Helical" evidence="8">
    <location>
        <begin position="340"/>
        <end position="358"/>
    </location>
</feature>
<feature type="transmembrane region" description="Helical" evidence="8">
    <location>
        <begin position="179"/>
        <end position="199"/>
    </location>
</feature>
<feature type="transmembrane region" description="Helical" evidence="8">
    <location>
        <begin position="430"/>
        <end position="452"/>
    </location>
</feature>
<evidence type="ECO:0000256" key="2">
    <source>
        <dbReference type="ARBA" id="ARBA00010992"/>
    </source>
</evidence>